<evidence type="ECO:0000256" key="7">
    <source>
        <dbReference type="SAM" id="Phobius"/>
    </source>
</evidence>
<dbReference type="GO" id="GO:0005886">
    <property type="term" value="C:plasma membrane"/>
    <property type="evidence" value="ECO:0007669"/>
    <property type="project" value="UniProtKB-SubCell"/>
</dbReference>
<feature type="domain" description="ABC3 transporter permease C-terminal" evidence="8">
    <location>
        <begin position="641"/>
        <end position="760"/>
    </location>
</feature>
<evidence type="ECO:0000256" key="6">
    <source>
        <dbReference type="ARBA" id="ARBA00038076"/>
    </source>
</evidence>
<feature type="transmembrane region" description="Helical" evidence="7">
    <location>
        <begin position="641"/>
        <end position="662"/>
    </location>
</feature>
<dbReference type="EMBL" id="VIGB01000003">
    <property type="protein sequence ID" value="TQF05495.1"/>
    <property type="molecule type" value="Genomic_DNA"/>
</dbReference>
<dbReference type="PROSITE" id="PS51257">
    <property type="entry name" value="PROKAR_LIPOPROTEIN"/>
    <property type="match status" value="1"/>
</dbReference>
<feature type="domain" description="MacB-like periplasmic core" evidence="9">
    <location>
        <begin position="414"/>
        <end position="613"/>
    </location>
</feature>
<protein>
    <submittedName>
        <fullName evidence="10">FtsX-like permease family protein</fullName>
    </submittedName>
</protein>
<dbReference type="Pfam" id="PF02687">
    <property type="entry name" value="FtsX"/>
    <property type="match status" value="2"/>
</dbReference>
<dbReference type="InterPro" id="IPR050250">
    <property type="entry name" value="Macrolide_Exporter_MacB"/>
</dbReference>
<evidence type="ECO:0000256" key="5">
    <source>
        <dbReference type="ARBA" id="ARBA00023136"/>
    </source>
</evidence>
<dbReference type="PANTHER" id="PTHR30572:SF4">
    <property type="entry name" value="ABC TRANSPORTER PERMEASE YTRF"/>
    <property type="match status" value="1"/>
</dbReference>
<evidence type="ECO:0000256" key="2">
    <source>
        <dbReference type="ARBA" id="ARBA00022475"/>
    </source>
</evidence>
<feature type="transmembrane region" description="Helical" evidence="7">
    <location>
        <begin position="242"/>
        <end position="270"/>
    </location>
</feature>
<dbReference type="PANTHER" id="PTHR30572">
    <property type="entry name" value="MEMBRANE COMPONENT OF TRANSPORTER-RELATED"/>
    <property type="match status" value="1"/>
</dbReference>
<evidence type="ECO:0000313" key="11">
    <source>
        <dbReference type="Proteomes" id="UP000319103"/>
    </source>
</evidence>
<gene>
    <name evidence="10" type="ORF">E6W39_28770</name>
</gene>
<organism evidence="10 11">
    <name type="scientific">Kitasatospora acidiphila</name>
    <dbReference type="NCBI Taxonomy" id="2567942"/>
    <lineage>
        <taxon>Bacteria</taxon>
        <taxon>Bacillati</taxon>
        <taxon>Actinomycetota</taxon>
        <taxon>Actinomycetes</taxon>
        <taxon>Kitasatosporales</taxon>
        <taxon>Streptomycetaceae</taxon>
        <taxon>Kitasatospora</taxon>
    </lineage>
</organism>
<proteinExistence type="inferred from homology"/>
<dbReference type="OrthoDB" id="3207485at2"/>
<feature type="transmembrane region" description="Helical" evidence="7">
    <location>
        <begin position="682"/>
        <end position="708"/>
    </location>
</feature>
<feature type="domain" description="ABC3 transporter permease C-terminal" evidence="8">
    <location>
        <begin position="248"/>
        <end position="368"/>
    </location>
</feature>
<sequence length="768" mass="79526">MSAVWRASRGAVRRRKLQTTVIGLVVFGCTVTVVLALSALAVTTAPFDDAFGKQRGAHVVASFNAATTTPAQLADTAHRPGVQAAAGPYAETTLEMPGDWLGYAPGSITVVGRADPGGPVDQVQLRAGRWATAPGEIVIESNDFPGSDLNVKITPKGLPPLTVVGYAASMSQSARGWVTPEGMAALHPTAYQMLYRFDSAGTDQQLHASLATATAGLPTGALTSTQTYLTLKQQFSVGAESFLPLLTAFGVLGLVIAVLLVGNVVSSAVVAGFRHIGVLKAIGFTPRQVVAVYLGMLQVPAVVGSVLGSLCGAVLAVPFTQIAFAGIATGTADVTHPVLWAPLSCVVGMPVLVALAALVPALRAGRLSATRAIAAGSAPRAGRGLRVQRALGGSRLPRAVSLGLGQPFARPARTALTMAAIVLGVTAVTLATGLSSTILAAGQSGPPLVGTGVEVDPGQVTERQQEPKLSPAEIEARLRALPETRQLTRRWLSLVSMTGYSQSVYADFYGGDDWQRQARVTVGRMPTGPDEVVAGPAFLAQHGLHLGDRVTLELAGRQLSVTIVGEPLEGNASVVTSNWQTALDLDPQHRISSYQVQVAPGADSAAYIKAVQAIDPGLYPWVDTPSGATAPTVSVVGFTTVFSILLGSVAALGVFNTVLLTVRERRRELGMLKSIGMTPRQVVAMTVTSVTGLGLASAVIGVPLGILVHRLIVDHIPIMVFSESMKDVWHVPQLIGLALAGVGIAVLGALVPARGAARLPIAEALRTE</sequence>
<dbReference type="Pfam" id="PF12704">
    <property type="entry name" value="MacB_PCD"/>
    <property type="match status" value="1"/>
</dbReference>
<evidence type="ECO:0000259" key="8">
    <source>
        <dbReference type="Pfam" id="PF02687"/>
    </source>
</evidence>
<evidence type="ECO:0000259" key="9">
    <source>
        <dbReference type="Pfam" id="PF12704"/>
    </source>
</evidence>
<name>A0A540W8Z8_9ACTN</name>
<keyword evidence="11" id="KW-1185">Reference proteome</keyword>
<dbReference type="Proteomes" id="UP000319103">
    <property type="component" value="Unassembled WGS sequence"/>
</dbReference>
<keyword evidence="2" id="KW-1003">Cell membrane</keyword>
<dbReference type="RefSeq" id="WP_141635969.1">
    <property type="nucleotide sequence ID" value="NZ_VIGB01000003.1"/>
</dbReference>
<evidence type="ECO:0000256" key="3">
    <source>
        <dbReference type="ARBA" id="ARBA00022692"/>
    </source>
</evidence>
<dbReference type="InterPro" id="IPR003838">
    <property type="entry name" value="ABC3_permease_C"/>
</dbReference>
<comment type="caution">
    <text evidence="10">The sequence shown here is derived from an EMBL/GenBank/DDBJ whole genome shotgun (WGS) entry which is preliminary data.</text>
</comment>
<feature type="transmembrane region" description="Helical" evidence="7">
    <location>
        <begin position="21"/>
        <end position="42"/>
    </location>
</feature>
<comment type="subcellular location">
    <subcellularLocation>
        <location evidence="1">Cell membrane</location>
        <topology evidence="1">Multi-pass membrane protein</topology>
    </subcellularLocation>
</comment>
<feature type="transmembrane region" description="Helical" evidence="7">
    <location>
        <begin position="415"/>
        <end position="434"/>
    </location>
</feature>
<evidence type="ECO:0000256" key="4">
    <source>
        <dbReference type="ARBA" id="ARBA00022989"/>
    </source>
</evidence>
<evidence type="ECO:0000256" key="1">
    <source>
        <dbReference type="ARBA" id="ARBA00004651"/>
    </source>
</evidence>
<keyword evidence="5 7" id="KW-0472">Membrane</keyword>
<feature type="transmembrane region" description="Helical" evidence="7">
    <location>
        <begin position="339"/>
        <end position="362"/>
    </location>
</feature>
<accession>A0A540W8Z8</accession>
<reference evidence="10 11" key="1">
    <citation type="submission" date="2019-06" db="EMBL/GenBank/DDBJ databases">
        <title>Description of Kitasatospora acidophila sp. nov. isolated from pine grove soil, and reclassification of Streptomyces novaecaesareae to Kitasatospora novaeceasareae comb. nov.</title>
        <authorList>
            <person name="Kim M.J."/>
        </authorList>
    </citation>
    <scope>NUCLEOTIDE SEQUENCE [LARGE SCALE GENOMIC DNA]</scope>
    <source>
        <strain evidence="10 11">MMS16-CNU292</strain>
    </source>
</reference>
<keyword evidence="3 7" id="KW-0812">Transmembrane</keyword>
<dbReference type="GO" id="GO:0022857">
    <property type="term" value="F:transmembrane transporter activity"/>
    <property type="evidence" value="ECO:0007669"/>
    <property type="project" value="TreeGrafter"/>
</dbReference>
<feature type="transmembrane region" description="Helical" evidence="7">
    <location>
        <begin position="291"/>
        <end position="319"/>
    </location>
</feature>
<dbReference type="AlphaFoldDB" id="A0A540W8Z8"/>
<evidence type="ECO:0000313" key="10">
    <source>
        <dbReference type="EMBL" id="TQF05495.1"/>
    </source>
</evidence>
<dbReference type="InterPro" id="IPR025857">
    <property type="entry name" value="MacB_PCD"/>
</dbReference>
<comment type="similarity">
    <text evidence="6">Belongs to the ABC-4 integral membrane protein family.</text>
</comment>
<keyword evidence="4 7" id="KW-1133">Transmembrane helix</keyword>
<feature type="transmembrane region" description="Helical" evidence="7">
    <location>
        <begin position="728"/>
        <end position="751"/>
    </location>
</feature>